<dbReference type="AlphaFoldDB" id="A0AAU9SCS4"/>
<dbReference type="GO" id="GO:0007165">
    <property type="term" value="P:signal transduction"/>
    <property type="evidence" value="ECO:0007669"/>
    <property type="project" value="TreeGrafter"/>
</dbReference>
<dbReference type="Pfam" id="PF00069">
    <property type="entry name" value="Pkinase"/>
    <property type="match status" value="1"/>
</dbReference>
<evidence type="ECO:0000313" key="3">
    <source>
        <dbReference type="Proteomes" id="UP000836841"/>
    </source>
</evidence>
<dbReference type="EMBL" id="OU466860">
    <property type="protein sequence ID" value="CAH2059936.1"/>
    <property type="molecule type" value="Genomic_DNA"/>
</dbReference>
<reference evidence="2 3" key="1">
    <citation type="submission" date="2022-03" db="EMBL/GenBank/DDBJ databases">
        <authorList>
            <person name="Nunn A."/>
            <person name="Chopra R."/>
            <person name="Nunn A."/>
            <person name="Contreras Garrido A."/>
        </authorList>
    </citation>
    <scope>NUCLEOTIDE SEQUENCE [LARGE SCALE GENOMIC DNA]</scope>
</reference>
<dbReference type="PANTHER" id="PTHR48011">
    <property type="entry name" value="CCR4-NOT TRANSCRIPTIONAL COMPLEX SUBUNIT CAF120-RELATED"/>
    <property type="match status" value="1"/>
</dbReference>
<dbReference type="GO" id="GO:0004672">
    <property type="term" value="F:protein kinase activity"/>
    <property type="evidence" value="ECO:0007669"/>
    <property type="project" value="InterPro"/>
</dbReference>
<dbReference type="PANTHER" id="PTHR48011:SF81">
    <property type="entry name" value="PROTEIN KINASE DOMAIN-CONTAINING PROTEIN"/>
    <property type="match status" value="1"/>
</dbReference>
<dbReference type="PROSITE" id="PS00108">
    <property type="entry name" value="PROTEIN_KINASE_ST"/>
    <property type="match status" value="1"/>
</dbReference>
<evidence type="ECO:0000259" key="1">
    <source>
        <dbReference type="PROSITE" id="PS50011"/>
    </source>
</evidence>
<dbReference type="InterPro" id="IPR011009">
    <property type="entry name" value="Kinase-like_dom_sf"/>
</dbReference>
<dbReference type="InterPro" id="IPR000719">
    <property type="entry name" value="Prot_kinase_dom"/>
</dbReference>
<dbReference type="SUPFAM" id="SSF56112">
    <property type="entry name" value="Protein kinase-like (PK-like)"/>
    <property type="match status" value="1"/>
</dbReference>
<keyword evidence="3" id="KW-1185">Reference proteome</keyword>
<dbReference type="Proteomes" id="UP000836841">
    <property type="component" value="Chromosome 4"/>
</dbReference>
<accession>A0AAU9SCS4</accession>
<dbReference type="SMART" id="SM00220">
    <property type="entry name" value="S_TKc"/>
    <property type="match status" value="1"/>
</dbReference>
<gene>
    <name evidence="2" type="ORF">TAV2_LOCUS12333</name>
</gene>
<dbReference type="InterPro" id="IPR052751">
    <property type="entry name" value="Plant_MAPKKK"/>
</dbReference>
<name>A0AAU9SCS4_THLAR</name>
<sequence length="245" mass="27502">MSLEYAAGGTLSNFIHFIHRHNGKLPDSVIKDFTRMTLQGLVSVHHRGYVHCDLKPDNLLLFPCYDKDMWDCSYELKIADFWLSLMAGEEESDCWKIDSPFVGTPVYMSPESVDDGTVEKALDLWSLGCIVLEMYTGRHPWFGVNLNDLQGLLADGNAPEIPETVPLDATQFLEKCFAIKPKDRGSASELLLHPFLIREMNMADVAGRATRPMGMRIRKPPLKSEDSSSETSRSLVYSKLVTAVT</sequence>
<organism evidence="2 3">
    <name type="scientific">Thlaspi arvense</name>
    <name type="common">Field penny-cress</name>
    <dbReference type="NCBI Taxonomy" id="13288"/>
    <lineage>
        <taxon>Eukaryota</taxon>
        <taxon>Viridiplantae</taxon>
        <taxon>Streptophyta</taxon>
        <taxon>Embryophyta</taxon>
        <taxon>Tracheophyta</taxon>
        <taxon>Spermatophyta</taxon>
        <taxon>Magnoliopsida</taxon>
        <taxon>eudicotyledons</taxon>
        <taxon>Gunneridae</taxon>
        <taxon>Pentapetalae</taxon>
        <taxon>rosids</taxon>
        <taxon>malvids</taxon>
        <taxon>Brassicales</taxon>
        <taxon>Brassicaceae</taxon>
        <taxon>Thlaspideae</taxon>
        <taxon>Thlaspi</taxon>
    </lineage>
</organism>
<dbReference type="PROSITE" id="PS50011">
    <property type="entry name" value="PROTEIN_KINASE_DOM"/>
    <property type="match status" value="1"/>
</dbReference>
<dbReference type="InterPro" id="IPR008271">
    <property type="entry name" value="Ser/Thr_kinase_AS"/>
</dbReference>
<dbReference type="Gene3D" id="1.10.510.10">
    <property type="entry name" value="Transferase(Phosphotransferase) domain 1"/>
    <property type="match status" value="1"/>
</dbReference>
<feature type="domain" description="Protein kinase" evidence="1">
    <location>
        <begin position="1"/>
        <end position="196"/>
    </location>
</feature>
<proteinExistence type="predicted"/>
<dbReference type="GO" id="GO:0005524">
    <property type="term" value="F:ATP binding"/>
    <property type="evidence" value="ECO:0007669"/>
    <property type="project" value="InterPro"/>
</dbReference>
<protein>
    <recommendedName>
        <fullName evidence="1">Protein kinase domain-containing protein</fullName>
    </recommendedName>
</protein>
<evidence type="ECO:0000313" key="2">
    <source>
        <dbReference type="EMBL" id="CAH2059936.1"/>
    </source>
</evidence>